<feature type="compositionally biased region" description="Polar residues" evidence="2">
    <location>
        <begin position="42"/>
        <end position="55"/>
    </location>
</feature>
<dbReference type="SUPFAM" id="SSF50242">
    <property type="entry name" value="TIMP-like"/>
    <property type="match status" value="1"/>
</dbReference>
<keyword evidence="1" id="KW-1015">Disulfide bond</keyword>
<evidence type="ECO:0000313" key="6">
    <source>
        <dbReference type="Proteomes" id="UP000824219"/>
    </source>
</evidence>
<feature type="compositionally biased region" description="Low complexity" evidence="2">
    <location>
        <begin position="151"/>
        <end position="184"/>
    </location>
</feature>
<dbReference type="Proteomes" id="UP000824219">
    <property type="component" value="Linkage Group LG11"/>
</dbReference>
<feature type="compositionally biased region" description="Polar residues" evidence="2">
    <location>
        <begin position="139"/>
        <end position="150"/>
    </location>
</feature>
<evidence type="ECO:0000256" key="3">
    <source>
        <dbReference type="SAM" id="SignalP"/>
    </source>
</evidence>
<protein>
    <recommendedName>
        <fullName evidence="4">NTR domain-containing protein</fullName>
    </recommendedName>
</protein>
<evidence type="ECO:0000313" key="5">
    <source>
        <dbReference type="EMBL" id="KAG7326828.1"/>
    </source>
</evidence>
<organism evidence="5 6">
    <name type="scientific">Hemibagrus wyckioides</name>
    <dbReference type="NCBI Taxonomy" id="337641"/>
    <lineage>
        <taxon>Eukaryota</taxon>
        <taxon>Metazoa</taxon>
        <taxon>Chordata</taxon>
        <taxon>Craniata</taxon>
        <taxon>Vertebrata</taxon>
        <taxon>Euteleostomi</taxon>
        <taxon>Actinopterygii</taxon>
        <taxon>Neopterygii</taxon>
        <taxon>Teleostei</taxon>
        <taxon>Ostariophysi</taxon>
        <taxon>Siluriformes</taxon>
        <taxon>Bagridae</taxon>
        <taxon>Hemibagrus</taxon>
    </lineage>
</organism>
<dbReference type="OrthoDB" id="9388635at2759"/>
<feature type="compositionally biased region" description="Basic and acidic residues" evidence="2">
    <location>
        <begin position="108"/>
        <end position="129"/>
    </location>
</feature>
<name>A0A9D3NPQ5_9TELE</name>
<evidence type="ECO:0000256" key="2">
    <source>
        <dbReference type="SAM" id="MobiDB-lite"/>
    </source>
</evidence>
<dbReference type="Gene3D" id="2.40.50.120">
    <property type="match status" value="1"/>
</dbReference>
<keyword evidence="6" id="KW-1185">Reference proteome</keyword>
<dbReference type="PROSITE" id="PS50189">
    <property type="entry name" value="NTR"/>
    <property type="match status" value="1"/>
</dbReference>
<sequence>MLMFINNTSSILLLLSVALAFSDAEEHAVNELFSLIGAPPVQSGTSDSSSNQTKNGAKDPSLPVNELLEQGKKSADPKLALPPGIWPKHTDPLSPHPRPGAPSKSKKGSRDERFQIDYNNEKLRNDGHPNKVVPATGAGASNRTQIQKATPESPMQSNNPPSSESELNHNSRSRTRSQQPSSNTPRESGNSRMDPEENRPGKSGLNNSRSFIQYNRRSSSLLYHFDIHKKESEFSHDAVCLSECRKDKDETEHFCYSDFAINGIVHDIDTIRRGIRLVTLLVSNDGFYKMSRLYITPDTFFFKVNILVLDTYKCSKPCPDLKLGSRYIIMGHIYQRRRHLPSSLLTLLGGKLKPGDGVLRSNSFVKRYNKRRHQKALEAMRSRCR</sequence>
<feature type="signal peptide" evidence="3">
    <location>
        <begin position="1"/>
        <end position="24"/>
    </location>
</feature>
<dbReference type="PANTHER" id="PTHR35967">
    <property type="entry name" value="UPF0450 PROTEIN C17ORF58"/>
    <property type="match status" value="1"/>
</dbReference>
<feature type="region of interest" description="Disordered" evidence="2">
    <location>
        <begin position="41"/>
        <end position="209"/>
    </location>
</feature>
<comment type="caution">
    <text evidence="5">The sequence shown here is derived from an EMBL/GenBank/DDBJ whole genome shotgun (WGS) entry which is preliminary data.</text>
</comment>
<dbReference type="AlphaFoldDB" id="A0A9D3NPQ5"/>
<dbReference type="InterPro" id="IPR001134">
    <property type="entry name" value="Netrin_domain"/>
</dbReference>
<evidence type="ECO:0000259" key="4">
    <source>
        <dbReference type="PROSITE" id="PS50189"/>
    </source>
</evidence>
<accession>A0A9D3NPQ5</accession>
<dbReference type="InterPro" id="IPR008993">
    <property type="entry name" value="TIMP-like_OB-fold"/>
</dbReference>
<proteinExistence type="predicted"/>
<gene>
    <name evidence="5" type="ORF">KOW79_010229</name>
</gene>
<keyword evidence="3" id="KW-0732">Signal</keyword>
<dbReference type="PANTHER" id="PTHR35967:SF1">
    <property type="entry name" value="UPF0450 PROTEIN C17ORF58"/>
    <property type="match status" value="1"/>
</dbReference>
<dbReference type="EMBL" id="JAHKSW010000011">
    <property type="protein sequence ID" value="KAG7326828.1"/>
    <property type="molecule type" value="Genomic_DNA"/>
</dbReference>
<feature type="domain" description="NTR" evidence="4">
    <location>
        <begin position="240"/>
        <end position="384"/>
    </location>
</feature>
<evidence type="ECO:0000256" key="1">
    <source>
        <dbReference type="ARBA" id="ARBA00023157"/>
    </source>
</evidence>
<reference evidence="5 6" key="1">
    <citation type="submission" date="2021-06" db="EMBL/GenBank/DDBJ databases">
        <title>Chromosome-level genome assembly of the red-tail catfish (Hemibagrus wyckioides).</title>
        <authorList>
            <person name="Shao F."/>
        </authorList>
    </citation>
    <scope>NUCLEOTIDE SEQUENCE [LARGE SCALE GENOMIC DNA]</scope>
    <source>
        <strain evidence="5">EC202008001</strain>
        <tissue evidence="5">Blood</tissue>
    </source>
</reference>
<feature type="chain" id="PRO_5039689287" description="NTR domain-containing protein" evidence="3">
    <location>
        <begin position="25"/>
        <end position="385"/>
    </location>
</feature>